<comment type="caution">
    <text evidence="2">The sequence shown here is derived from an EMBL/GenBank/DDBJ whole genome shotgun (WGS) entry which is preliminary data.</text>
</comment>
<feature type="domain" description="Cysteine-rich CPCC" evidence="1">
    <location>
        <begin position="6"/>
        <end position="79"/>
    </location>
</feature>
<sequence>MPARHPCPCCGHLVFDQSPGSYDLCPVCFWEDDGLQLAHPMMDGGANSVSLFQSQWNFSQVGACEARFIPNVRPPAPDEPLDPAWRRFDPATDPHLDFDSPEDEKLWKAAPTNANLYYWQPGYWLAGGK</sequence>
<keyword evidence="3" id="KW-1185">Reference proteome</keyword>
<evidence type="ECO:0000313" key="3">
    <source>
        <dbReference type="Proteomes" id="UP001320876"/>
    </source>
</evidence>
<dbReference type="Pfam" id="PF14206">
    <property type="entry name" value="Cys_rich_CPCC"/>
    <property type="match status" value="1"/>
</dbReference>
<dbReference type="Proteomes" id="UP001320876">
    <property type="component" value="Unassembled WGS sequence"/>
</dbReference>
<protein>
    <submittedName>
        <fullName evidence="2">CPCC family cysteine-rich protein</fullName>
    </submittedName>
</protein>
<dbReference type="InterPro" id="IPR025983">
    <property type="entry name" value="Cys_rich_CPCC"/>
</dbReference>
<reference evidence="2 3" key="1">
    <citation type="submission" date="2022-10" db="EMBL/GenBank/DDBJ databases">
        <title>Luteolibacter arcticus strain CCTCC AB 2014275, whole genome shotgun sequencing project.</title>
        <authorList>
            <person name="Zhao G."/>
            <person name="Shen L."/>
        </authorList>
    </citation>
    <scope>NUCLEOTIDE SEQUENCE [LARGE SCALE GENOMIC DNA]</scope>
    <source>
        <strain evidence="2 3">CCTCC AB 2014275</strain>
    </source>
</reference>
<evidence type="ECO:0000259" key="1">
    <source>
        <dbReference type="Pfam" id="PF14206"/>
    </source>
</evidence>
<gene>
    <name evidence="2" type="ORF">OKA05_27005</name>
</gene>
<evidence type="ECO:0000313" key="2">
    <source>
        <dbReference type="EMBL" id="MCW1926236.1"/>
    </source>
</evidence>
<dbReference type="EMBL" id="JAPDDT010000023">
    <property type="protein sequence ID" value="MCW1926236.1"/>
    <property type="molecule type" value="Genomic_DNA"/>
</dbReference>
<proteinExistence type="predicted"/>
<organism evidence="2 3">
    <name type="scientific">Luteolibacter arcticus</name>
    <dbReference type="NCBI Taxonomy" id="1581411"/>
    <lineage>
        <taxon>Bacteria</taxon>
        <taxon>Pseudomonadati</taxon>
        <taxon>Verrucomicrobiota</taxon>
        <taxon>Verrucomicrobiia</taxon>
        <taxon>Verrucomicrobiales</taxon>
        <taxon>Verrucomicrobiaceae</taxon>
        <taxon>Luteolibacter</taxon>
    </lineage>
</organism>
<accession>A0ABT3GRT1</accession>
<dbReference type="RefSeq" id="WP_264490344.1">
    <property type="nucleotide sequence ID" value="NZ_JAPDDT010000023.1"/>
</dbReference>
<name>A0ABT3GRT1_9BACT</name>